<evidence type="ECO:0008006" key="3">
    <source>
        <dbReference type="Google" id="ProtNLM"/>
    </source>
</evidence>
<dbReference type="Gene3D" id="3.90.1140.10">
    <property type="entry name" value="Cyclic phosphodiesterase"/>
    <property type="match status" value="1"/>
</dbReference>
<comment type="caution">
    <text evidence="1">The sequence shown here is derived from an EMBL/GenBank/DDBJ whole genome shotgun (WGS) entry which is preliminary data.</text>
</comment>
<reference evidence="1 2" key="1">
    <citation type="submission" date="2023-11" db="EMBL/GenBank/DDBJ databases">
        <title>Lentzea sokolovensis, sp. nov., Lentzea kristufkii, sp. nov., and Lentzea miocenensis, sp. nov., rare actinobacteria from Sokolov Coal Basin, Miocene lacustrine sediment, Czech Republic.</title>
        <authorList>
            <person name="Lara A."/>
            <person name="Kotroba L."/>
            <person name="Nouioui I."/>
            <person name="Neumann-Schaal M."/>
            <person name="Mast Y."/>
            <person name="Chronakova A."/>
        </authorList>
    </citation>
    <scope>NUCLEOTIDE SEQUENCE [LARGE SCALE GENOMIC DNA]</scope>
    <source>
        <strain evidence="1 2">BCCO 10_0856</strain>
    </source>
</reference>
<gene>
    <name evidence="1" type="ORF">SK803_01340</name>
</gene>
<dbReference type="EMBL" id="JAXAVW010000001">
    <property type="protein sequence ID" value="MDX8028829.1"/>
    <property type="molecule type" value="Genomic_DNA"/>
</dbReference>
<sequence>MRLSVAIWPPPEIVEVLGALDRAPGIQWSAPAQWLIKVRPLGTVPDRVMPELAEALAEELDGAPATRCVLGPRTRPRSGWISVPVSGLDELGAVVFEATAPIVPVTHPQPFQTFVVLARGRVPSGQAGQAINASWVADRIALVADRSSPGRPRFEDLARFELERPAPTVD</sequence>
<protein>
    <recommendedName>
        <fullName evidence="3">2'-5' RNA ligase</fullName>
    </recommendedName>
</protein>
<dbReference type="RefSeq" id="WP_319963830.1">
    <property type="nucleotide sequence ID" value="NZ_JAXAVW010000001.1"/>
</dbReference>
<dbReference type="Proteomes" id="UP001285521">
    <property type="component" value="Unassembled WGS sequence"/>
</dbReference>
<name>A0ABU4SSF9_9PSEU</name>
<evidence type="ECO:0000313" key="1">
    <source>
        <dbReference type="EMBL" id="MDX8028829.1"/>
    </source>
</evidence>
<keyword evidence="2" id="KW-1185">Reference proteome</keyword>
<evidence type="ECO:0000313" key="2">
    <source>
        <dbReference type="Proteomes" id="UP001285521"/>
    </source>
</evidence>
<organism evidence="1 2">
    <name type="scientific">Lentzea miocenica</name>
    <dbReference type="NCBI Taxonomy" id="3095431"/>
    <lineage>
        <taxon>Bacteria</taxon>
        <taxon>Bacillati</taxon>
        <taxon>Actinomycetota</taxon>
        <taxon>Actinomycetes</taxon>
        <taxon>Pseudonocardiales</taxon>
        <taxon>Pseudonocardiaceae</taxon>
        <taxon>Lentzea</taxon>
    </lineage>
</organism>
<accession>A0ABU4SSF9</accession>
<dbReference type="SUPFAM" id="SSF55144">
    <property type="entry name" value="LigT-like"/>
    <property type="match status" value="1"/>
</dbReference>
<dbReference type="InterPro" id="IPR009097">
    <property type="entry name" value="Cyclic_Pdiesterase"/>
</dbReference>
<proteinExistence type="predicted"/>